<dbReference type="Proteomes" id="UP001304671">
    <property type="component" value="Unassembled WGS sequence"/>
</dbReference>
<accession>A0ABU5QJV8</accession>
<sequence length="225" mass="25021">MKSNIKLIYIFVIVLLANTYSKAQFNAGDSFLQGSFNVQQPLSSSDNFSTQKNYSIGVDWGKYNTKNTASILSLNINYTNQDYQYSAVQSKALNISLNKGHEYYKNIFGKIGIYGRIMGGVNYGNLQSTTFQSSSSIGYTQQTINSIGLNLTGNGGIMYRLNDKWAFTGNLLNLNVASVGYSWTDGKRSPLQGGSSENFTQKQFDYNFSPKVAFSYGLGIRYIIK</sequence>
<evidence type="ECO:0000313" key="2">
    <source>
        <dbReference type="Proteomes" id="UP001304671"/>
    </source>
</evidence>
<reference evidence="1 2" key="1">
    <citation type="submission" date="2023-12" db="EMBL/GenBank/DDBJ databases">
        <title>Novel species of the genus Arcicella isolated from rivers.</title>
        <authorList>
            <person name="Lu H."/>
        </authorList>
    </citation>
    <scope>NUCLEOTIDE SEQUENCE [LARGE SCALE GENOMIC DNA]</scope>
    <source>
        <strain evidence="1 2">LMG 21963</strain>
    </source>
</reference>
<organism evidence="1 2">
    <name type="scientific">Arcicella aquatica</name>
    <dbReference type="NCBI Taxonomy" id="217141"/>
    <lineage>
        <taxon>Bacteria</taxon>
        <taxon>Pseudomonadati</taxon>
        <taxon>Bacteroidota</taxon>
        <taxon>Cytophagia</taxon>
        <taxon>Cytophagales</taxon>
        <taxon>Flectobacillaceae</taxon>
        <taxon>Arcicella</taxon>
    </lineage>
</organism>
<gene>
    <name evidence="1" type="ORF">VB264_06125</name>
</gene>
<dbReference type="RefSeq" id="WP_323247668.1">
    <property type="nucleotide sequence ID" value="NZ_JAYFUL010000007.1"/>
</dbReference>
<keyword evidence="2" id="KW-1185">Reference proteome</keyword>
<dbReference type="EMBL" id="JAYFUL010000007">
    <property type="protein sequence ID" value="MEA5257351.1"/>
    <property type="molecule type" value="Genomic_DNA"/>
</dbReference>
<name>A0ABU5QJV8_9BACT</name>
<evidence type="ECO:0008006" key="3">
    <source>
        <dbReference type="Google" id="ProtNLM"/>
    </source>
</evidence>
<comment type="caution">
    <text evidence="1">The sequence shown here is derived from an EMBL/GenBank/DDBJ whole genome shotgun (WGS) entry which is preliminary data.</text>
</comment>
<proteinExistence type="predicted"/>
<protein>
    <recommendedName>
        <fullName evidence="3">Outer membrane protein beta-barrel domain-containing protein</fullName>
    </recommendedName>
</protein>
<evidence type="ECO:0000313" key="1">
    <source>
        <dbReference type="EMBL" id="MEA5257351.1"/>
    </source>
</evidence>